<evidence type="ECO:0000313" key="13">
    <source>
        <dbReference type="Proteomes" id="UP000186136"/>
    </source>
</evidence>
<reference evidence="12 13" key="1">
    <citation type="submission" date="2016-08" db="EMBL/GenBank/DDBJ databases">
        <title>Whole genome shotgun sequence of Pichia membranifaciens KS47-1.</title>
        <authorList>
            <person name="Konishi M."/>
            <person name="Ishida M."/>
            <person name="Arakawa T."/>
            <person name="Kato Y."/>
            <person name="Horiuchi J."/>
        </authorList>
    </citation>
    <scope>NUCLEOTIDE SEQUENCE [LARGE SCALE GENOMIC DNA]</scope>
    <source>
        <strain evidence="12 13">KS47-1</strain>
    </source>
</reference>
<evidence type="ECO:0000256" key="1">
    <source>
        <dbReference type="ARBA" id="ARBA00000382"/>
    </source>
</evidence>
<dbReference type="EC" id="3.2.1.39" evidence="3"/>
<feature type="domain" description="Cell wall protein YJL171C/Tos1 C-terminal" evidence="10">
    <location>
        <begin position="225"/>
        <end position="455"/>
    </location>
</feature>
<gene>
    <name evidence="12" type="ORF">PMKS-002774</name>
</gene>
<proteinExistence type="inferred from homology"/>
<keyword evidence="4 9" id="KW-0732">Signal</keyword>
<accession>A0A1Q2YIB7</accession>
<dbReference type="Pfam" id="PF10290">
    <property type="entry name" value="YJL171C_Tos1_N"/>
    <property type="match status" value="1"/>
</dbReference>
<keyword evidence="13" id="KW-1185">Reference proteome</keyword>
<organism evidence="12 13">
    <name type="scientific">Pichia membranifaciens</name>
    <dbReference type="NCBI Taxonomy" id="4926"/>
    <lineage>
        <taxon>Eukaryota</taxon>
        <taxon>Fungi</taxon>
        <taxon>Dikarya</taxon>
        <taxon>Ascomycota</taxon>
        <taxon>Saccharomycotina</taxon>
        <taxon>Pichiomycetes</taxon>
        <taxon>Pichiales</taxon>
        <taxon>Pichiaceae</taxon>
        <taxon>Pichia</taxon>
    </lineage>
</organism>
<evidence type="ECO:0000256" key="6">
    <source>
        <dbReference type="ARBA" id="ARBA00023295"/>
    </source>
</evidence>
<name>A0A1Q2YIB7_9ASCO</name>
<dbReference type="PANTHER" id="PTHR31737">
    <property type="entry name" value="PROTEIN TOS1"/>
    <property type="match status" value="1"/>
</dbReference>
<dbReference type="GO" id="GO:0009277">
    <property type="term" value="C:fungal-type cell wall"/>
    <property type="evidence" value="ECO:0007669"/>
    <property type="project" value="TreeGrafter"/>
</dbReference>
<evidence type="ECO:0000256" key="4">
    <source>
        <dbReference type="ARBA" id="ARBA00022729"/>
    </source>
</evidence>
<evidence type="ECO:0000256" key="7">
    <source>
        <dbReference type="ARBA" id="ARBA00023316"/>
    </source>
</evidence>
<evidence type="ECO:0000313" key="12">
    <source>
        <dbReference type="EMBL" id="GAV29292.1"/>
    </source>
</evidence>
<evidence type="ECO:0000256" key="8">
    <source>
        <dbReference type="SAM" id="MobiDB-lite"/>
    </source>
</evidence>
<keyword evidence="6" id="KW-0326">Glycosidase</keyword>
<comment type="caution">
    <text evidence="12">The sequence shown here is derived from an EMBL/GenBank/DDBJ whole genome shotgun (WGS) entry which is preliminary data.</text>
</comment>
<dbReference type="GO" id="GO:0071555">
    <property type="term" value="P:cell wall organization"/>
    <property type="evidence" value="ECO:0007669"/>
    <property type="project" value="UniProtKB-KW"/>
</dbReference>
<feature type="domain" description="Cell wall protein YJL171C/Tos1 N-terminal" evidence="11">
    <location>
        <begin position="39"/>
        <end position="100"/>
    </location>
</feature>
<keyword evidence="7" id="KW-0961">Cell wall biogenesis/degradation</keyword>
<dbReference type="GO" id="GO:0042973">
    <property type="term" value="F:glucan endo-1,3-beta-D-glucosidase activity"/>
    <property type="evidence" value="ECO:0007669"/>
    <property type="project" value="UniProtKB-EC"/>
</dbReference>
<comment type="catalytic activity">
    <reaction evidence="1">
        <text>Hydrolysis of (1-&gt;3)-beta-D-glucosidic linkages in (1-&gt;3)-beta-D-glucans.</text>
        <dbReference type="EC" id="3.2.1.39"/>
    </reaction>
</comment>
<feature type="signal peptide" evidence="9">
    <location>
        <begin position="1"/>
        <end position="23"/>
    </location>
</feature>
<keyword evidence="5" id="KW-0378">Hydrolase</keyword>
<dbReference type="Pfam" id="PF10287">
    <property type="entry name" value="YJL171C_Tos1_C"/>
    <property type="match status" value="1"/>
</dbReference>
<dbReference type="InterPro" id="IPR018807">
    <property type="entry name" value="YJL171C/Tos1_N"/>
</dbReference>
<comment type="similarity">
    <text evidence="2">Belongs to the PGA52 family.</text>
</comment>
<evidence type="ECO:0000256" key="3">
    <source>
        <dbReference type="ARBA" id="ARBA00012780"/>
    </source>
</evidence>
<dbReference type="InterPro" id="IPR018805">
    <property type="entry name" value="YJL171C/Tos1_C"/>
</dbReference>
<evidence type="ECO:0000256" key="2">
    <source>
        <dbReference type="ARBA" id="ARBA00006055"/>
    </source>
</evidence>
<dbReference type="AlphaFoldDB" id="A0A1Q2YIB7"/>
<dbReference type="PANTHER" id="PTHR31737:SF2">
    <property type="entry name" value="PROTEIN TOS1"/>
    <property type="match status" value="1"/>
</dbReference>
<dbReference type="EMBL" id="BDGI01000108">
    <property type="protein sequence ID" value="GAV29292.1"/>
    <property type="molecule type" value="Genomic_DNA"/>
</dbReference>
<protein>
    <recommendedName>
        <fullName evidence="3">glucan endo-1,3-beta-D-glucosidase</fullName>
        <ecNumber evidence="3">3.2.1.39</ecNumber>
    </recommendedName>
</protein>
<feature type="chain" id="PRO_5012636983" description="glucan endo-1,3-beta-D-glucosidase" evidence="9">
    <location>
        <begin position="24"/>
        <end position="465"/>
    </location>
</feature>
<dbReference type="Proteomes" id="UP000186136">
    <property type="component" value="Unassembled WGS sequence"/>
</dbReference>
<feature type="compositionally biased region" description="Low complexity" evidence="8">
    <location>
        <begin position="175"/>
        <end position="188"/>
    </location>
</feature>
<evidence type="ECO:0000259" key="11">
    <source>
        <dbReference type="Pfam" id="PF10290"/>
    </source>
</evidence>
<evidence type="ECO:0000259" key="10">
    <source>
        <dbReference type="Pfam" id="PF10287"/>
    </source>
</evidence>
<evidence type="ECO:0000256" key="5">
    <source>
        <dbReference type="ARBA" id="ARBA00022801"/>
    </source>
</evidence>
<feature type="compositionally biased region" description="Low complexity" evidence="8">
    <location>
        <begin position="200"/>
        <end position="225"/>
    </location>
</feature>
<dbReference type="OrthoDB" id="118256at2759"/>
<sequence length="465" mass="48342">MRFSTSLLYSIATVLVSTATVDADCQYIDGNYYCNSVSAVQYQNVGFAGSYNDVTNMDETTCQCSSSPKSFSGTLSPLDEELSIHFRGPIKLAQFGVYYPASSQMAKRDFSDADAAAAAAETSSDDAPCVTTKHVHHKHKRAPVIEYEYVTETVAAGQNAAEPSPATDSYGSPDSSSGTTLLTSTLSSYVPGPNTDTFVSSGSGSTTSALPSSSSSSSSSSGSGGDWVRSSYFTPGSADGLVFLNSKGGSAGSGTWSSCFGNSLSYCASDGVNGAASAQALGDVTIDSDVEFMIFHSSLCSDSSISDCGYYRSDIPAHHGFAGAEKVFVFEFQMPSDSGSSFNGDMPAIWMLNAKIPRTLQYGNSACSCWSTGCGEFDIFEILSAGSSKLISHLHDGQGSTGSYGGGGTSDYFSRPYSSTMKAAVIFQDGNISIVVLDDDTTFGSSLSASTVNGWASTSGTQVSI</sequence>
<feature type="region of interest" description="Disordered" evidence="8">
    <location>
        <begin position="158"/>
        <end position="225"/>
    </location>
</feature>
<dbReference type="Gene3D" id="2.60.120.200">
    <property type="match status" value="1"/>
</dbReference>
<evidence type="ECO:0000256" key="9">
    <source>
        <dbReference type="SAM" id="SignalP"/>
    </source>
</evidence>